<comment type="caution">
    <text evidence="9">The sequence shown here is derived from an EMBL/GenBank/DDBJ whole genome shotgun (WGS) entry which is preliminary data.</text>
</comment>
<evidence type="ECO:0000256" key="4">
    <source>
        <dbReference type="ARBA" id="ARBA00023136"/>
    </source>
</evidence>
<dbReference type="InterPro" id="IPR022764">
    <property type="entry name" value="Peptidase_S54_rhomboid_dom"/>
</dbReference>
<sequence>MAAMSMYDDSFGSALKRGYLGMPVALRRILLLNVVIFLVQSLLMAFGGGAIVNAVIATFGFMPEWSTSLMQPWRLVSYMFLHGSVLHVAFNMLWLWWMGRPVEQQLGSRNFLVIYFGSGIGGALINLVFSPFFSATITIGASGAVFGMMVAFAMLFPRIPIMLLFLPPIEARFLVAGLIAIDLLFISSADNVARIVHLGGALWGYVLLKMYFQGYNYDLWIEQIKQRFRSRSPRGSSASTGSAKSRPASGSMGRGPGRPVKGNMRAVTDAEIVEENNQGELDRILDKISKSGYEGLTDKEKRLLFELSKKN</sequence>
<feature type="transmembrane region" description="Helical" evidence="6">
    <location>
        <begin position="135"/>
        <end position="156"/>
    </location>
</feature>
<dbReference type="Pfam" id="PF01694">
    <property type="entry name" value="Rhomboid"/>
    <property type="match status" value="1"/>
</dbReference>
<dbReference type="Pfam" id="PF20216">
    <property type="entry name" value="DUF6576"/>
    <property type="match status" value="1"/>
</dbReference>
<protein>
    <submittedName>
        <fullName evidence="9">Rhomboid family intramembrane serine protease</fullName>
    </submittedName>
</protein>
<evidence type="ECO:0000259" key="8">
    <source>
        <dbReference type="Pfam" id="PF20216"/>
    </source>
</evidence>
<dbReference type="RefSeq" id="WP_210509496.1">
    <property type="nucleotide sequence ID" value="NZ_JAFIDN010000001.1"/>
</dbReference>
<evidence type="ECO:0000259" key="7">
    <source>
        <dbReference type="Pfam" id="PF01694"/>
    </source>
</evidence>
<dbReference type="EMBL" id="JAFIDN010000001">
    <property type="protein sequence ID" value="MBP3191214.1"/>
    <property type="molecule type" value="Genomic_DNA"/>
</dbReference>
<feature type="transmembrane region" description="Helical" evidence="6">
    <location>
        <begin position="163"/>
        <end position="186"/>
    </location>
</feature>
<reference evidence="9" key="1">
    <citation type="submission" date="2021-02" db="EMBL/GenBank/DDBJ databases">
        <title>Natronogracilivirga saccharolytica gen. nov. sp. nov. a new anaerobic, haloalkiliphilic carbohydrate-fermenting bacterium from soda lake and proposing of Cyclonatronumiaceae fam. nov. in the phylum Balneolaeota.</title>
        <authorList>
            <person name="Zhilina T.N."/>
            <person name="Sorokin D.Y."/>
            <person name="Zavarzina D.G."/>
            <person name="Toshchakov S.V."/>
            <person name="Kublanov I.V."/>
        </authorList>
    </citation>
    <scope>NUCLEOTIDE SEQUENCE</scope>
    <source>
        <strain evidence="9">Z-1702</strain>
    </source>
</reference>
<gene>
    <name evidence="9" type="ORF">NATSA_00915</name>
</gene>
<dbReference type="Proteomes" id="UP000673975">
    <property type="component" value="Unassembled WGS sequence"/>
</dbReference>
<dbReference type="AlphaFoldDB" id="A0A8J7UVI9"/>
<evidence type="ECO:0000313" key="10">
    <source>
        <dbReference type="Proteomes" id="UP000673975"/>
    </source>
</evidence>
<dbReference type="InterPro" id="IPR046483">
    <property type="entry name" value="DUF6576"/>
</dbReference>
<feature type="transmembrane region" description="Helical" evidence="6">
    <location>
        <begin position="76"/>
        <end position="98"/>
    </location>
</feature>
<name>A0A8J7UVI9_9BACT</name>
<keyword evidence="10" id="KW-1185">Reference proteome</keyword>
<dbReference type="PANTHER" id="PTHR43066">
    <property type="entry name" value="RHOMBOID-RELATED PROTEIN"/>
    <property type="match status" value="1"/>
</dbReference>
<evidence type="ECO:0000256" key="6">
    <source>
        <dbReference type="SAM" id="Phobius"/>
    </source>
</evidence>
<keyword evidence="9" id="KW-0645">Protease</keyword>
<evidence type="ECO:0000256" key="3">
    <source>
        <dbReference type="ARBA" id="ARBA00022989"/>
    </source>
</evidence>
<feature type="transmembrane region" description="Helical" evidence="6">
    <location>
        <begin position="192"/>
        <end position="212"/>
    </location>
</feature>
<feature type="compositionally biased region" description="Polar residues" evidence="5">
    <location>
        <begin position="233"/>
        <end position="243"/>
    </location>
</feature>
<keyword evidence="2 6" id="KW-0812">Transmembrane</keyword>
<feature type="transmembrane region" description="Helical" evidence="6">
    <location>
        <begin position="110"/>
        <end position="129"/>
    </location>
</feature>
<evidence type="ECO:0000256" key="1">
    <source>
        <dbReference type="ARBA" id="ARBA00004141"/>
    </source>
</evidence>
<keyword evidence="9" id="KW-0378">Hydrolase</keyword>
<organism evidence="9 10">
    <name type="scientific">Natronogracilivirga saccharolytica</name>
    <dbReference type="NCBI Taxonomy" id="2812953"/>
    <lineage>
        <taxon>Bacteria</taxon>
        <taxon>Pseudomonadati</taxon>
        <taxon>Balneolota</taxon>
        <taxon>Balneolia</taxon>
        <taxon>Balneolales</taxon>
        <taxon>Cyclonatronaceae</taxon>
        <taxon>Natronogracilivirga</taxon>
    </lineage>
</organism>
<evidence type="ECO:0000256" key="2">
    <source>
        <dbReference type="ARBA" id="ARBA00022692"/>
    </source>
</evidence>
<dbReference type="GO" id="GO:0004252">
    <property type="term" value="F:serine-type endopeptidase activity"/>
    <property type="evidence" value="ECO:0007669"/>
    <property type="project" value="InterPro"/>
</dbReference>
<dbReference type="SUPFAM" id="SSF144091">
    <property type="entry name" value="Rhomboid-like"/>
    <property type="match status" value="1"/>
</dbReference>
<accession>A0A8J7UVI9</accession>
<feature type="domain" description="DUF6576" evidence="8">
    <location>
        <begin position="276"/>
        <end position="310"/>
    </location>
</feature>
<dbReference type="GO" id="GO:0016020">
    <property type="term" value="C:membrane"/>
    <property type="evidence" value="ECO:0007669"/>
    <property type="project" value="UniProtKB-SubCell"/>
</dbReference>
<dbReference type="InterPro" id="IPR035952">
    <property type="entry name" value="Rhomboid-like_sf"/>
</dbReference>
<evidence type="ECO:0000313" key="9">
    <source>
        <dbReference type="EMBL" id="MBP3191214.1"/>
    </source>
</evidence>
<comment type="subcellular location">
    <subcellularLocation>
        <location evidence="1">Membrane</location>
        <topology evidence="1">Multi-pass membrane protein</topology>
    </subcellularLocation>
</comment>
<dbReference type="GO" id="GO:0006508">
    <property type="term" value="P:proteolysis"/>
    <property type="evidence" value="ECO:0007669"/>
    <property type="project" value="UniProtKB-KW"/>
</dbReference>
<feature type="transmembrane region" description="Helical" evidence="6">
    <location>
        <begin position="30"/>
        <end position="56"/>
    </location>
</feature>
<keyword evidence="3 6" id="KW-1133">Transmembrane helix</keyword>
<evidence type="ECO:0000256" key="5">
    <source>
        <dbReference type="SAM" id="MobiDB-lite"/>
    </source>
</evidence>
<feature type="domain" description="Peptidase S54 rhomboid" evidence="7">
    <location>
        <begin position="71"/>
        <end position="212"/>
    </location>
</feature>
<proteinExistence type="predicted"/>
<feature type="region of interest" description="Disordered" evidence="5">
    <location>
        <begin position="231"/>
        <end position="264"/>
    </location>
</feature>
<dbReference type="PANTHER" id="PTHR43066:SF11">
    <property type="entry name" value="PEPTIDASE S54 RHOMBOID DOMAIN-CONTAINING PROTEIN"/>
    <property type="match status" value="1"/>
</dbReference>
<keyword evidence="4 6" id="KW-0472">Membrane</keyword>
<dbReference type="Gene3D" id="1.20.1540.10">
    <property type="entry name" value="Rhomboid-like"/>
    <property type="match status" value="1"/>
</dbReference>